<feature type="compositionally biased region" description="Basic and acidic residues" evidence="2">
    <location>
        <begin position="257"/>
        <end position="277"/>
    </location>
</feature>
<dbReference type="AlphaFoldDB" id="H3CDF9"/>
<dbReference type="Proteomes" id="UP000007303">
    <property type="component" value="Unassembled WGS sequence"/>
</dbReference>
<evidence type="ECO:0000259" key="6">
    <source>
        <dbReference type="Pfam" id="PF23054"/>
    </source>
</evidence>
<dbReference type="Ensembl" id="ENSTNIT00000006431.1">
    <property type="protein sequence ID" value="ENSTNIP00000006282.1"/>
    <property type="gene ID" value="ENSTNIG00000003685.1"/>
</dbReference>
<reference evidence="8" key="1">
    <citation type="journal article" date="2004" name="Nature">
        <title>Genome duplication in the teleost fish Tetraodon nigroviridis reveals the early vertebrate proto-karyotype.</title>
        <authorList>
            <person name="Jaillon O."/>
            <person name="Aury J.-M."/>
            <person name="Brunet F."/>
            <person name="Petit J.-L."/>
            <person name="Stange-Thomann N."/>
            <person name="Mauceli E."/>
            <person name="Bouneau L."/>
            <person name="Fischer C."/>
            <person name="Ozouf-Costaz C."/>
            <person name="Bernot A."/>
            <person name="Nicaud S."/>
            <person name="Jaffe D."/>
            <person name="Fisher S."/>
            <person name="Lutfalla G."/>
            <person name="Dossat C."/>
            <person name="Segurens B."/>
            <person name="Dasilva C."/>
            <person name="Salanoubat M."/>
            <person name="Levy M."/>
            <person name="Boudet N."/>
            <person name="Castellano S."/>
            <person name="Anthouard V."/>
            <person name="Jubin C."/>
            <person name="Castelli V."/>
            <person name="Katinka M."/>
            <person name="Vacherie B."/>
            <person name="Biemont C."/>
            <person name="Skalli Z."/>
            <person name="Cattolico L."/>
            <person name="Poulain J."/>
            <person name="De Berardinis V."/>
            <person name="Cruaud C."/>
            <person name="Duprat S."/>
            <person name="Brottier P."/>
            <person name="Coutanceau J.-P."/>
            <person name="Gouzy J."/>
            <person name="Parra G."/>
            <person name="Lardier G."/>
            <person name="Chapple C."/>
            <person name="McKernan K.J."/>
            <person name="McEwan P."/>
            <person name="Bosak S."/>
            <person name="Kellis M."/>
            <person name="Volff J.-N."/>
            <person name="Guigo R."/>
            <person name="Zody M.C."/>
            <person name="Mesirov J."/>
            <person name="Lindblad-Toh K."/>
            <person name="Birren B."/>
            <person name="Nusbaum C."/>
            <person name="Kahn D."/>
            <person name="Robinson-Rechavi M."/>
            <person name="Laudet V."/>
            <person name="Schachter V."/>
            <person name="Quetier F."/>
            <person name="Saurin W."/>
            <person name="Scarpelli C."/>
            <person name="Wincker P."/>
            <person name="Lander E.S."/>
            <person name="Weissenbach J."/>
            <person name="Roest Crollius H."/>
        </authorList>
    </citation>
    <scope>NUCLEOTIDE SEQUENCE [LARGE SCALE GENOMIC DNA]</scope>
</reference>
<proteinExistence type="inferred from homology"/>
<feature type="compositionally biased region" description="Gly residues" evidence="2">
    <location>
        <begin position="372"/>
        <end position="382"/>
    </location>
</feature>
<reference evidence="7" key="2">
    <citation type="submission" date="2025-08" db="UniProtKB">
        <authorList>
            <consortium name="Ensembl"/>
        </authorList>
    </citation>
    <scope>IDENTIFICATION</scope>
</reference>
<dbReference type="Pfam" id="PF23052">
    <property type="entry name" value="KH_N4BP1_2nd"/>
    <property type="match status" value="1"/>
</dbReference>
<dbReference type="InterPro" id="IPR056629">
    <property type="entry name" value="KH_N4BP1_1st"/>
</dbReference>
<dbReference type="STRING" id="99883.ENSTNIP00000006282"/>
<dbReference type="Pfam" id="PF23054">
    <property type="entry name" value="UBA_N4BP1_C"/>
    <property type="match status" value="1"/>
</dbReference>
<evidence type="ECO:0000313" key="7">
    <source>
        <dbReference type="Ensembl" id="ENSTNIP00000006282.1"/>
    </source>
</evidence>
<name>H3CDF9_TETNG</name>
<dbReference type="SUPFAM" id="SSF54791">
    <property type="entry name" value="Eukaryotic type KH-domain (KH-domain type I)"/>
    <property type="match status" value="1"/>
</dbReference>
<feature type="region of interest" description="Disordered" evidence="2">
    <location>
        <begin position="201"/>
        <end position="277"/>
    </location>
</feature>
<evidence type="ECO:0000259" key="5">
    <source>
        <dbReference type="Pfam" id="PF23052"/>
    </source>
</evidence>
<dbReference type="InterPro" id="IPR036612">
    <property type="entry name" value="KH_dom_type_1_sf"/>
</dbReference>
<dbReference type="PANTHER" id="PTHR12876">
    <property type="entry name" value="N4BP1-RELATED"/>
    <property type="match status" value="1"/>
</dbReference>
<evidence type="ECO:0000259" key="3">
    <source>
        <dbReference type="Pfam" id="PF11977"/>
    </source>
</evidence>
<dbReference type="Pfam" id="PF23050">
    <property type="entry name" value="KH_N4BP1_1st"/>
    <property type="match status" value="1"/>
</dbReference>
<evidence type="ECO:0000256" key="2">
    <source>
        <dbReference type="SAM" id="MobiDB-lite"/>
    </source>
</evidence>
<feature type="domain" description="N4BP1 C-terminal UBA" evidence="6">
    <location>
        <begin position="632"/>
        <end position="678"/>
    </location>
</feature>
<dbReference type="InParanoid" id="H3CDF9"/>
<dbReference type="Pfam" id="PF11977">
    <property type="entry name" value="RNase_Zc3h12a"/>
    <property type="match status" value="1"/>
</dbReference>
<reference evidence="7" key="3">
    <citation type="submission" date="2025-09" db="UniProtKB">
        <authorList>
            <consortium name="Ensembl"/>
        </authorList>
    </citation>
    <scope>IDENTIFICATION</scope>
</reference>
<feature type="compositionally biased region" description="Basic and acidic residues" evidence="2">
    <location>
        <begin position="610"/>
        <end position="624"/>
    </location>
</feature>
<comment type="similarity">
    <text evidence="1">Belongs to the N4BP1 family.</text>
</comment>
<dbReference type="GO" id="GO:0003729">
    <property type="term" value="F:mRNA binding"/>
    <property type="evidence" value="ECO:0007669"/>
    <property type="project" value="TreeGrafter"/>
</dbReference>
<feature type="compositionally biased region" description="Low complexity" evidence="2">
    <location>
        <begin position="223"/>
        <end position="240"/>
    </location>
</feature>
<dbReference type="PANTHER" id="PTHR12876:SF28">
    <property type="entry name" value="PROTEIN KHNYN"/>
    <property type="match status" value="1"/>
</dbReference>
<dbReference type="InterPro" id="IPR051101">
    <property type="entry name" value="ZC3H12/N4BP1_RNase_Reg"/>
</dbReference>
<dbReference type="Gene3D" id="3.40.50.11980">
    <property type="match status" value="1"/>
</dbReference>
<dbReference type="FunFam" id="3.40.50.11980:FF:000001">
    <property type="entry name" value="ZC3H12A isoform 1"/>
    <property type="match status" value="1"/>
</dbReference>
<dbReference type="GeneTree" id="ENSGT00940000161519"/>
<dbReference type="HOGENOM" id="CLU_014137_0_0_1"/>
<feature type="domain" description="N4BP1 first type I KH-domain" evidence="4">
    <location>
        <begin position="12"/>
        <end position="77"/>
    </location>
</feature>
<feature type="region of interest" description="Disordered" evidence="2">
    <location>
        <begin position="307"/>
        <end position="386"/>
    </location>
</feature>
<protein>
    <submittedName>
        <fullName evidence="7">KH and NYN domain containing</fullName>
    </submittedName>
</protein>
<feature type="domain" description="N4BP1 second type I KH-domain" evidence="5">
    <location>
        <begin position="78"/>
        <end position="201"/>
    </location>
</feature>
<feature type="domain" description="RNase NYN" evidence="3">
    <location>
        <begin position="430"/>
        <end position="581"/>
    </location>
</feature>
<evidence type="ECO:0000259" key="4">
    <source>
        <dbReference type="Pfam" id="PF23050"/>
    </source>
</evidence>
<keyword evidence="8" id="KW-1185">Reference proteome</keyword>
<accession>H3CDF9</accession>
<dbReference type="GO" id="GO:0005634">
    <property type="term" value="C:nucleus"/>
    <property type="evidence" value="ECO:0007669"/>
    <property type="project" value="TreeGrafter"/>
</dbReference>
<evidence type="ECO:0000256" key="1">
    <source>
        <dbReference type="ARBA" id="ARBA00038274"/>
    </source>
</evidence>
<dbReference type="InterPro" id="IPR056578">
    <property type="entry name" value="UBA_N4BP1_C"/>
</dbReference>
<sequence length="681" mass="74165">ERSDGGEAEVVDEFACAGMLRGSLTSLHGAVERVFGVAFDIGERKVAPASDGQIWLKLQGREKGVRAAKLFVKGVVNQEEQQEVSYPAVLHCVFCGARGLFLDSLIRSTSAQIIVGSVGYLLVSGLAEPVVRAYSLITDLVERYEGTQSRGGDPAGRGSSESLDSRRAFKTLVERWEDRHVLDLLVLPGAVKEVLLDLVRESGLGTNPGPPGKGSDRRGGDRGAALPGRPADALPAAADGGARGPAPEDRHHRREQRGHEVREAESPAREALSERAAEAGAAVLHALQGGPGEEDHLLRRQAAGFAGCRQEPGGNGPPAGAALPGEVKSPVSGESRQGLHGTGERDQPEQRAPVDPPLTEEPRQQGSWAQKTGGGPRGGLCPGGAEEGRRQLWVRGAEGSVVVTGEQRFLEGLQTPFQLQLTVEPGDPRLRTVIIDGSNVAMSHGLGHFFSCRGIALAVQHFWDRGHRRITALLPQWRQKNDSRTKEQHYLSELQRLGLLSYTPSREVQGKRISSYDDRFMLQHAQKTDGVIVTNDNLRDLLDDSPAWRDIIKKRLLQYTFVGDHFMVPDDPLGRGGPHLNDFLRLNHSVANAFRSSRPPRSQTEVLNFRDRTASSGESWDRPRQPGLPAADRSLEETGRLREQLCQVFAGQDNTVVLVLQCHPAERDVNVLSDLILEQQM</sequence>
<dbReference type="OMA" id="CGYCPSE"/>
<dbReference type="FunCoup" id="H3CDF9">
    <property type="interactions" value="1"/>
</dbReference>
<feature type="region of interest" description="Disordered" evidence="2">
    <location>
        <begin position="610"/>
        <end position="631"/>
    </location>
</feature>
<dbReference type="InterPro" id="IPR021869">
    <property type="entry name" value="RNase_Zc3h12_NYN"/>
</dbReference>
<evidence type="ECO:0000313" key="8">
    <source>
        <dbReference type="Proteomes" id="UP000007303"/>
    </source>
</evidence>
<organism evidence="7 8">
    <name type="scientific">Tetraodon nigroviridis</name>
    <name type="common">Spotted green pufferfish</name>
    <name type="synonym">Chelonodon nigroviridis</name>
    <dbReference type="NCBI Taxonomy" id="99883"/>
    <lineage>
        <taxon>Eukaryota</taxon>
        <taxon>Metazoa</taxon>
        <taxon>Chordata</taxon>
        <taxon>Craniata</taxon>
        <taxon>Vertebrata</taxon>
        <taxon>Euteleostomi</taxon>
        <taxon>Actinopterygii</taxon>
        <taxon>Neopterygii</taxon>
        <taxon>Teleostei</taxon>
        <taxon>Neoteleostei</taxon>
        <taxon>Acanthomorphata</taxon>
        <taxon>Eupercaria</taxon>
        <taxon>Tetraodontiformes</taxon>
        <taxon>Tetradontoidea</taxon>
        <taxon>Tetraodontidae</taxon>
        <taxon>Tetraodon</taxon>
    </lineage>
</organism>
<dbReference type="GO" id="GO:0036464">
    <property type="term" value="C:cytoplasmic ribonucleoprotein granule"/>
    <property type="evidence" value="ECO:0007669"/>
    <property type="project" value="TreeGrafter"/>
</dbReference>
<dbReference type="InterPro" id="IPR056630">
    <property type="entry name" value="KH_N4BP1_2nd"/>
</dbReference>
<dbReference type="GO" id="GO:0004521">
    <property type="term" value="F:RNA endonuclease activity"/>
    <property type="evidence" value="ECO:0007669"/>
    <property type="project" value="TreeGrafter"/>
</dbReference>